<dbReference type="EMBL" id="DVOD01000061">
    <property type="protein sequence ID" value="HIU93179.1"/>
    <property type="molecule type" value="Genomic_DNA"/>
</dbReference>
<reference evidence="2" key="2">
    <citation type="journal article" date="2021" name="PeerJ">
        <title>Extensive microbial diversity within the chicken gut microbiome revealed by metagenomics and culture.</title>
        <authorList>
            <person name="Gilroy R."/>
            <person name="Ravi A."/>
            <person name="Getino M."/>
            <person name="Pursley I."/>
            <person name="Horton D.L."/>
            <person name="Alikhan N.F."/>
            <person name="Baker D."/>
            <person name="Gharbi K."/>
            <person name="Hall N."/>
            <person name="Watson M."/>
            <person name="Adriaenssens E.M."/>
            <person name="Foster-Nyarko E."/>
            <person name="Jarju S."/>
            <person name="Secka A."/>
            <person name="Antonio M."/>
            <person name="Oren A."/>
            <person name="Chaudhuri R.R."/>
            <person name="La Ragione R."/>
            <person name="Hildebrand F."/>
            <person name="Pallen M.J."/>
        </authorList>
    </citation>
    <scope>NUCLEOTIDE SEQUENCE</scope>
    <source>
        <strain evidence="2">CHK154-7741</strain>
    </source>
</reference>
<dbReference type="Gene3D" id="1.10.260.40">
    <property type="entry name" value="lambda repressor-like DNA-binding domains"/>
    <property type="match status" value="1"/>
</dbReference>
<protein>
    <submittedName>
        <fullName evidence="2">Helix-turn-helix transcriptional regulator</fullName>
    </submittedName>
</protein>
<sequence length="116" mass="13452">MNRKELSKKLRLARIESGLKQEEIAELMNLPISGISVIEKGSRKVDVIELLKFAQYYNKPVEWFLYDKQDTNSRRWYDKDQKLAEAITLLQKAPIKYQKSCACAIIGFLKESGLVK</sequence>
<dbReference type="PROSITE" id="PS50943">
    <property type="entry name" value="HTH_CROC1"/>
    <property type="match status" value="1"/>
</dbReference>
<comment type="caution">
    <text evidence="2">The sequence shown here is derived from an EMBL/GenBank/DDBJ whole genome shotgun (WGS) entry which is preliminary data.</text>
</comment>
<reference evidence="2" key="1">
    <citation type="submission" date="2020-10" db="EMBL/GenBank/DDBJ databases">
        <authorList>
            <person name="Gilroy R."/>
        </authorList>
    </citation>
    <scope>NUCLEOTIDE SEQUENCE</scope>
    <source>
        <strain evidence="2">CHK154-7741</strain>
    </source>
</reference>
<evidence type="ECO:0000259" key="1">
    <source>
        <dbReference type="PROSITE" id="PS50943"/>
    </source>
</evidence>
<name>A0A9D1N143_9CLOT</name>
<dbReference type="InterPro" id="IPR001387">
    <property type="entry name" value="Cro/C1-type_HTH"/>
</dbReference>
<gene>
    <name evidence="2" type="ORF">IAD26_08625</name>
</gene>
<accession>A0A9D1N143</accession>
<dbReference type="Proteomes" id="UP000886748">
    <property type="component" value="Unassembled WGS sequence"/>
</dbReference>
<dbReference type="GO" id="GO:0003677">
    <property type="term" value="F:DNA binding"/>
    <property type="evidence" value="ECO:0007669"/>
    <property type="project" value="InterPro"/>
</dbReference>
<dbReference type="AlphaFoldDB" id="A0A9D1N143"/>
<evidence type="ECO:0000313" key="2">
    <source>
        <dbReference type="EMBL" id="HIU93179.1"/>
    </source>
</evidence>
<dbReference type="InterPro" id="IPR010982">
    <property type="entry name" value="Lambda_DNA-bd_dom_sf"/>
</dbReference>
<feature type="domain" description="HTH cro/C1-type" evidence="1">
    <location>
        <begin position="10"/>
        <end position="64"/>
    </location>
</feature>
<dbReference type="SMART" id="SM00530">
    <property type="entry name" value="HTH_XRE"/>
    <property type="match status" value="1"/>
</dbReference>
<dbReference type="SUPFAM" id="SSF47413">
    <property type="entry name" value="lambda repressor-like DNA-binding domains"/>
    <property type="match status" value="1"/>
</dbReference>
<organism evidence="2 3">
    <name type="scientific">Candidatus Limenecus avicola</name>
    <dbReference type="NCBI Taxonomy" id="2840847"/>
    <lineage>
        <taxon>Bacteria</taxon>
        <taxon>Bacillati</taxon>
        <taxon>Bacillota</taxon>
        <taxon>Clostridia</taxon>
        <taxon>Eubacteriales</taxon>
        <taxon>Clostridiaceae</taxon>
        <taxon>Clostridiaceae incertae sedis</taxon>
        <taxon>Candidatus Limenecus</taxon>
    </lineage>
</organism>
<dbReference type="Pfam" id="PF01381">
    <property type="entry name" value="HTH_3"/>
    <property type="match status" value="1"/>
</dbReference>
<proteinExistence type="predicted"/>
<evidence type="ECO:0000313" key="3">
    <source>
        <dbReference type="Proteomes" id="UP000886748"/>
    </source>
</evidence>
<dbReference type="CDD" id="cd00093">
    <property type="entry name" value="HTH_XRE"/>
    <property type="match status" value="1"/>
</dbReference>